<gene>
    <name evidence="2" type="ORF">CERSUDRAFT_100571</name>
</gene>
<name>M2QXG1_CERS8</name>
<dbReference type="Proteomes" id="UP000016930">
    <property type="component" value="Unassembled WGS sequence"/>
</dbReference>
<evidence type="ECO:0000313" key="2">
    <source>
        <dbReference type="EMBL" id="EMD31221.1"/>
    </source>
</evidence>
<keyword evidence="1" id="KW-0472">Membrane</keyword>
<feature type="transmembrane region" description="Helical" evidence="1">
    <location>
        <begin position="91"/>
        <end position="111"/>
    </location>
</feature>
<dbReference type="OrthoDB" id="2873242at2759"/>
<evidence type="ECO:0000256" key="1">
    <source>
        <dbReference type="SAM" id="Phobius"/>
    </source>
</evidence>
<accession>M2QXG1</accession>
<evidence type="ECO:0000313" key="3">
    <source>
        <dbReference type="Proteomes" id="UP000016930"/>
    </source>
</evidence>
<keyword evidence="3" id="KW-1185">Reference proteome</keyword>
<keyword evidence="1" id="KW-1133">Transmembrane helix</keyword>
<keyword evidence="1" id="KW-0812">Transmembrane</keyword>
<reference evidence="2 3" key="1">
    <citation type="journal article" date="2012" name="Proc. Natl. Acad. Sci. U.S.A.">
        <title>Comparative genomics of Ceriporiopsis subvermispora and Phanerochaete chrysosporium provide insight into selective ligninolysis.</title>
        <authorList>
            <person name="Fernandez-Fueyo E."/>
            <person name="Ruiz-Duenas F.J."/>
            <person name="Ferreira P."/>
            <person name="Floudas D."/>
            <person name="Hibbett D.S."/>
            <person name="Canessa P."/>
            <person name="Larrondo L.F."/>
            <person name="James T.Y."/>
            <person name="Seelenfreund D."/>
            <person name="Lobos S."/>
            <person name="Polanco R."/>
            <person name="Tello M."/>
            <person name="Honda Y."/>
            <person name="Watanabe T."/>
            <person name="Watanabe T."/>
            <person name="Ryu J.S."/>
            <person name="Kubicek C.P."/>
            <person name="Schmoll M."/>
            <person name="Gaskell J."/>
            <person name="Hammel K.E."/>
            <person name="St John F.J."/>
            <person name="Vanden Wymelenberg A."/>
            <person name="Sabat G."/>
            <person name="Splinter BonDurant S."/>
            <person name="Syed K."/>
            <person name="Yadav J.S."/>
            <person name="Doddapaneni H."/>
            <person name="Subramanian V."/>
            <person name="Lavin J.L."/>
            <person name="Oguiza J.A."/>
            <person name="Perez G."/>
            <person name="Pisabarro A.G."/>
            <person name="Ramirez L."/>
            <person name="Santoyo F."/>
            <person name="Master E."/>
            <person name="Coutinho P.M."/>
            <person name="Henrissat B."/>
            <person name="Lombard V."/>
            <person name="Magnuson J.K."/>
            <person name="Kuees U."/>
            <person name="Hori C."/>
            <person name="Igarashi K."/>
            <person name="Samejima M."/>
            <person name="Held B.W."/>
            <person name="Barry K.W."/>
            <person name="LaButti K.M."/>
            <person name="Lapidus A."/>
            <person name="Lindquist E.A."/>
            <person name="Lucas S.M."/>
            <person name="Riley R."/>
            <person name="Salamov A.A."/>
            <person name="Hoffmeister D."/>
            <person name="Schwenk D."/>
            <person name="Hadar Y."/>
            <person name="Yarden O."/>
            <person name="de Vries R.P."/>
            <person name="Wiebenga A."/>
            <person name="Stenlid J."/>
            <person name="Eastwood D."/>
            <person name="Grigoriev I.V."/>
            <person name="Berka R.M."/>
            <person name="Blanchette R.A."/>
            <person name="Kersten P."/>
            <person name="Martinez A.T."/>
            <person name="Vicuna R."/>
            <person name="Cullen D."/>
        </authorList>
    </citation>
    <scope>NUCLEOTIDE SEQUENCE [LARGE SCALE GENOMIC DNA]</scope>
    <source>
        <strain evidence="2 3">B</strain>
    </source>
</reference>
<dbReference type="AlphaFoldDB" id="M2QXG1"/>
<proteinExistence type="predicted"/>
<protein>
    <submittedName>
        <fullName evidence="2">Uncharacterized protein</fullName>
    </submittedName>
</protein>
<dbReference type="HOGENOM" id="CLU_1081823_0_0_1"/>
<feature type="transmembrane region" description="Helical" evidence="1">
    <location>
        <begin position="59"/>
        <end position="79"/>
    </location>
</feature>
<organism evidence="2 3">
    <name type="scientific">Ceriporiopsis subvermispora (strain B)</name>
    <name type="common">White-rot fungus</name>
    <name type="synonym">Gelatoporia subvermispora</name>
    <dbReference type="NCBI Taxonomy" id="914234"/>
    <lineage>
        <taxon>Eukaryota</taxon>
        <taxon>Fungi</taxon>
        <taxon>Dikarya</taxon>
        <taxon>Basidiomycota</taxon>
        <taxon>Agaricomycotina</taxon>
        <taxon>Agaricomycetes</taxon>
        <taxon>Polyporales</taxon>
        <taxon>Gelatoporiaceae</taxon>
        <taxon>Gelatoporia</taxon>
    </lineage>
</organism>
<sequence>MANASDIGVIARLELPPLDSTLGAMVIGSPERSGAFRWHNFMDISVAITTGGFFNALSLTLQVFVGSFNIIIVQCFLIWRVWMLSGRRLEYIIPLIILALAQFGSGIAYYVKSCDAHYLSYAPHTDPRVASSSYLSPMSLNWRRVDTIGCRFDVLTFAIVIKLYTNSFLMTLNVRDKLQGSLSDIVPLDGLAFVHGNNPVAPTQQLTIHVTSDITVDISPSDPDDIHATDTSSYELHLFETKDKGNIFKEQPHGSAV</sequence>
<dbReference type="EMBL" id="KB445821">
    <property type="protein sequence ID" value="EMD31221.1"/>
    <property type="molecule type" value="Genomic_DNA"/>
</dbReference>